<organism evidence="1 2">
    <name type="scientific">Virgibacillus natechei</name>
    <dbReference type="NCBI Taxonomy" id="1216297"/>
    <lineage>
        <taxon>Bacteria</taxon>
        <taxon>Bacillati</taxon>
        <taxon>Bacillota</taxon>
        <taxon>Bacilli</taxon>
        <taxon>Bacillales</taxon>
        <taxon>Bacillaceae</taxon>
        <taxon>Virgibacillus</taxon>
    </lineage>
</organism>
<accession>A0ABS4IL50</accession>
<gene>
    <name evidence="1" type="ORF">J2Z83_003791</name>
</gene>
<dbReference type="PROSITE" id="PS51257">
    <property type="entry name" value="PROKAR_LIPOPROTEIN"/>
    <property type="match status" value="1"/>
</dbReference>
<keyword evidence="2" id="KW-1185">Reference proteome</keyword>
<dbReference type="Proteomes" id="UP001519345">
    <property type="component" value="Unassembled WGS sequence"/>
</dbReference>
<evidence type="ECO:0000313" key="2">
    <source>
        <dbReference type="Proteomes" id="UP001519345"/>
    </source>
</evidence>
<proteinExistence type="predicted"/>
<sequence>MKKIPFIMIMFITLIGCSESEAREGIPIEEIEENWEVGHINHDLELGDFNDENLARIGEEPNLLMGVDDPENVTQVQIISRNGHTSDHLDKMISLMGTLIVTLDDDMTMSIDDIGYIEDWLINNENKDMNDHSYRVDGDINDTHYIYANINSNKE</sequence>
<evidence type="ECO:0008006" key="3">
    <source>
        <dbReference type="Google" id="ProtNLM"/>
    </source>
</evidence>
<reference evidence="1 2" key="1">
    <citation type="submission" date="2021-03" db="EMBL/GenBank/DDBJ databases">
        <title>Genomic Encyclopedia of Type Strains, Phase IV (KMG-IV): sequencing the most valuable type-strain genomes for metagenomic binning, comparative biology and taxonomic classification.</title>
        <authorList>
            <person name="Goeker M."/>
        </authorList>
    </citation>
    <scope>NUCLEOTIDE SEQUENCE [LARGE SCALE GENOMIC DNA]</scope>
    <source>
        <strain evidence="1 2">DSM 25609</strain>
    </source>
</reference>
<dbReference type="EMBL" id="JAGGKX010000029">
    <property type="protein sequence ID" value="MBP1971640.1"/>
    <property type="molecule type" value="Genomic_DNA"/>
</dbReference>
<protein>
    <recommendedName>
        <fullName evidence="3">DUF4825 domain-containing protein</fullName>
    </recommendedName>
</protein>
<dbReference type="RefSeq" id="WP_209464658.1">
    <property type="nucleotide sequence ID" value="NZ_CP110224.1"/>
</dbReference>
<comment type="caution">
    <text evidence="1">The sequence shown here is derived from an EMBL/GenBank/DDBJ whole genome shotgun (WGS) entry which is preliminary data.</text>
</comment>
<evidence type="ECO:0000313" key="1">
    <source>
        <dbReference type="EMBL" id="MBP1971640.1"/>
    </source>
</evidence>
<name>A0ABS4IL50_9BACI</name>